<keyword evidence="2" id="KW-1003">Cell membrane</keyword>
<dbReference type="InterPro" id="IPR004477">
    <property type="entry name" value="ComEC_N"/>
</dbReference>
<evidence type="ECO:0000313" key="9">
    <source>
        <dbReference type="Proteomes" id="UP000290921"/>
    </source>
</evidence>
<feature type="transmembrane region" description="Helical" evidence="6">
    <location>
        <begin position="27"/>
        <end position="44"/>
    </location>
</feature>
<dbReference type="PANTHER" id="PTHR30619">
    <property type="entry name" value="DNA INTERNALIZATION/COMPETENCE PROTEIN COMEC/REC2"/>
    <property type="match status" value="1"/>
</dbReference>
<protein>
    <submittedName>
        <fullName evidence="8">ComEC/Rec2 family competence protein</fullName>
    </submittedName>
</protein>
<keyword evidence="4 6" id="KW-1133">Transmembrane helix</keyword>
<dbReference type="NCBIfam" id="TIGR00360">
    <property type="entry name" value="ComEC_N-term"/>
    <property type="match status" value="1"/>
</dbReference>
<dbReference type="InterPro" id="IPR052159">
    <property type="entry name" value="Competence_DNA_uptake"/>
</dbReference>
<evidence type="ECO:0000313" key="8">
    <source>
        <dbReference type="EMBL" id="RXI50095.1"/>
    </source>
</evidence>
<evidence type="ECO:0000259" key="7">
    <source>
        <dbReference type="Pfam" id="PF03772"/>
    </source>
</evidence>
<feature type="transmembrane region" description="Helical" evidence="6">
    <location>
        <begin position="372"/>
        <end position="396"/>
    </location>
</feature>
<feature type="transmembrane region" description="Helical" evidence="6">
    <location>
        <begin position="217"/>
        <end position="236"/>
    </location>
</feature>
<gene>
    <name evidence="8" type="ORF">DP130_03715</name>
</gene>
<dbReference type="GO" id="GO:0005886">
    <property type="term" value="C:plasma membrane"/>
    <property type="evidence" value="ECO:0007669"/>
    <property type="project" value="UniProtKB-SubCell"/>
</dbReference>
<dbReference type="RefSeq" id="WP_129029950.1">
    <property type="nucleotide sequence ID" value="NZ_QMAP01000002.1"/>
</dbReference>
<feature type="transmembrane region" description="Helical" evidence="6">
    <location>
        <begin position="50"/>
        <end position="70"/>
    </location>
</feature>
<keyword evidence="5 6" id="KW-0472">Membrane</keyword>
<feature type="transmembrane region" description="Helical" evidence="6">
    <location>
        <begin position="341"/>
        <end position="365"/>
    </location>
</feature>
<dbReference type="EMBL" id="QMAP01000002">
    <property type="protein sequence ID" value="RXI50095.1"/>
    <property type="molecule type" value="Genomic_DNA"/>
</dbReference>
<accession>A0A4Q0VGA6</accession>
<comment type="subcellular location">
    <subcellularLocation>
        <location evidence="1">Cell membrane</location>
        <topology evidence="1">Multi-pass membrane protein</topology>
    </subcellularLocation>
</comment>
<proteinExistence type="predicted"/>
<evidence type="ECO:0000256" key="2">
    <source>
        <dbReference type="ARBA" id="ARBA00022475"/>
    </source>
</evidence>
<evidence type="ECO:0000256" key="6">
    <source>
        <dbReference type="SAM" id="Phobius"/>
    </source>
</evidence>
<dbReference type="Proteomes" id="UP000290921">
    <property type="component" value="Unassembled WGS sequence"/>
</dbReference>
<dbReference type="Pfam" id="PF03772">
    <property type="entry name" value="Competence"/>
    <property type="match status" value="1"/>
</dbReference>
<evidence type="ECO:0000256" key="1">
    <source>
        <dbReference type="ARBA" id="ARBA00004651"/>
    </source>
</evidence>
<evidence type="ECO:0000256" key="4">
    <source>
        <dbReference type="ARBA" id="ARBA00022989"/>
    </source>
</evidence>
<feature type="transmembrane region" description="Helical" evidence="6">
    <location>
        <begin position="402"/>
        <end position="420"/>
    </location>
</feature>
<reference evidence="8 9" key="1">
    <citation type="submission" date="2018-06" db="EMBL/GenBank/DDBJ databases">
        <title>Genome conservation of Clostridium tetani.</title>
        <authorList>
            <person name="Bruggemann H."/>
            <person name="Popoff M.R."/>
        </authorList>
    </citation>
    <scope>NUCLEOTIDE SEQUENCE [LARGE SCALE GENOMIC DNA]</scope>
    <source>
        <strain evidence="8 9">2017.061</strain>
    </source>
</reference>
<dbReference type="PROSITE" id="PS51257">
    <property type="entry name" value="PROKAR_LIPOPROTEIN"/>
    <property type="match status" value="1"/>
</dbReference>
<feature type="transmembrane region" description="Helical" evidence="6">
    <location>
        <begin position="194"/>
        <end position="211"/>
    </location>
</feature>
<organism evidence="8 9">
    <name type="scientific">Clostridium tetani</name>
    <dbReference type="NCBI Taxonomy" id="1513"/>
    <lineage>
        <taxon>Bacteria</taxon>
        <taxon>Bacillati</taxon>
        <taxon>Bacillota</taxon>
        <taxon>Clostridia</taxon>
        <taxon>Eubacteriales</taxon>
        <taxon>Clostridiaceae</taxon>
        <taxon>Clostridium</taxon>
    </lineage>
</organism>
<dbReference type="AlphaFoldDB" id="A0A4Q0VGA6"/>
<sequence>MERPLVFYSISLFLGCFFSIIFNENIYITVIIMLAIHIIIYLTLKEIKFTIIMFLFSILGVISFNLYFSFQPKAGALIRINNKYDYKVEGTIKGRKLILKNNIKKLEEGQLIKVESGDFKRNVVYEKGIIGEYNIQHYVLQNRDFRSKIYNLKRNINNKFINSLGKKRGSIVVSLCFGDSSYLEKEYKDNIKKLGVIHALSVSGFHLALVYKIFEIIFTMKFAIIASYLYLAFTGFKYSTIRAFIMILVLKLSDKFYGEYDSLSSIFLAFLIILFLKPYAFMEIGFMLSFLSTLGILMFNKKISKYIYFLPSKLNSAISLSLSSQIFLIPYSSFTLKELSIGFLLGNIFLMPIFSMIIIIGVIGAILCPFKYIFNVVVLVLKNLCIILEGATYILIKVCPDLIYIEEIFGIFIISIYICFMMYKAGKVKYKYLPLFLLVAVFFNAYTVFPKVYILKNEKVKASIIKYKDESIMYCDYDLEEGKYIIELKDNFNIDKVITNAKGYLPIHIKENKLKAINFYKEYFHKNIDNYEGYDIICMKSNDYKEYKIIFGKIFRIR</sequence>
<keyword evidence="3 6" id="KW-0812">Transmembrane</keyword>
<evidence type="ECO:0000256" key="3">
    <source>
        <dbReference type="ARBA" id="ARBA00022692"/>
    </source>
</evidence>
<name>A0A4Q0VGA6_CLOTA</name>
<evidence type="ECO:0000256" key="5">
    <source>
        <dbReference type="ARBA" id="ARBA00023136"/>
    </source>
</evidence>
<feature type="transmembrane region" description="Helical" evidence="6">
    <location>
        <begin position="281"/>
        <end position="299"/>
    </location>
</feature>
<feature type="transmembrane region" description="Helical" evidence="6">
    <location>
        <begin position="432"/>
        <end position="449"/>
    </location>
</feature>
<feature type="transmembrane region" description="Helical" evidence="6">
    <location>
        <begin position="6"/>
        <end position="22"/>
    </location>
</feature>
<feature type="domain" description="ComEC/Rec2-related protein" evidence="7">
    <location>
        <begin position="175"/>
        <end position="421"/>
    </location>
</feature>
<dbReference type="PANTHER" id="PTHR30619:SF7">
    <property type="entry name" value="BETA-LACTAMASE DOMAIN PROTEIN"/>
    <property type="match status" value="1"/>
</dbReference>
<feature type="transmembrane region" description="Helical" evidence="6">
    <location>
        <begin position="306"/>
        <end position="329"/>
    </location>
</feature>
<comment type="caution">
    <text evidence="8">The sequence shown here is derived from an EMBL/GenBank/DDBJ whole genome shotgun (WGS) entry which is preliminary data.</text>
</comment>